<keyword evidence="2" id="KW-0732">Signal</keyword>
<organism evidence="3">
    <name type="scientific">Chromera velia CCMP2878</name>
    <dbReference type="NCBI Taxonomy" id="1169474"/>
    <lineage>
        <taxon>Eukaryota</taxon>
        <taxon>Sar</taxon>
        <taxon>Alveolata</taxon>
        <taxon>Colpodellida</taxon>
        <taxon>Chromeraceae</taxon>
        <taxon>Chromera</taxon>
    </lineage>
</organism>
<dbReference type="EMBL" id="CDMZ01000520">
    <property type="protein sequence ID" value="CEM16044.1"/>
    <property type="molecule type" value="Genomic_DNA"/>
</dbReference>
<dbReference type="Gene3D" id="1.20.140.150">
    <property type="match status" value="1"/>
</dbReference>
<gene>
    <name evidence="3" type="ORF">Cvel_18028</name>
</gene>
<name>A0A0G4FQC6_9ALVE</name>
<dbReference type="AlphaFoldDB" id="A0A0G4FQC6"/>
<protein>
    <submittedName>
        <fullName evidence="3">Uncharacterized protein</fullName>
    </submittedName>
</protein>
<feature type="transmembrane region" description="Helical" evidence="1">
    <location>
        <begin position="119"/>
        <end position="139"/>
    </location>
</feature>
<proteinExistence type="predicted"/>
<keyword evidence="1" id="KW-0812">Transmembrane</keyword>
<keyword evidence="1" id="KW-1133">Transmembrane helix</keyword>
<feature type="transmembrane region" description="Helical" evidence="1">
    <location>
        <begin position="198"/>
        <end position="224"/>
    </location>
</feature>
<dbReference type="VEuPathDB" id="CryptoDB:Cvel_18028"/>
<evidence type="ECO:0000256" key="1">
    <source>
        <dbReference type="SAM" id="Phobius"/>
    </source>
</evidence>
<accession>A0A0G4FQC6</accession>
<feature type="signal peptide" evidence="2">
    <location>
        <begin position="1"/>
        <end position="15"/>
    </location>
</feature>
<feature type="transmembrane region" description="Helical" evidence="1">
    <location>
        <begin position="151"/>
        <end position="178"/>
    </location>
</feature>
<keyword evidence="1" id="KW-0472">Membrane</keyword>
<reference evidence="3" key="1">
    <citation type="submission" date="2014-11" db="EMBL/GenBank/DDBJ databases">
        <authorList>
            <person name="Otto D Thomas"/>
            <person name="Naeem Raeece"/>
        </authorList>
    </citation>
    <scope>NUCLEOTIDE SEQUENCE</scope>
</reference>
<evidence type="ECO:0000313" key="3">
    <source>
        <dbReference type="EMBL" id="CEM16044.1"/>
    </source>
</evidence>
<feature type="chain" id="PRO_5012090903" evidence="2">
    <location>
        <begin position="16"/>
        <end position="228"/>
    </location>
</feature>
<sequence length="228" mass="24259">MRLCSLIAALCYAAAFILLLVANLEVNMLEQKYTENCEADKGFPPVEHSSRLGMFDACVEQKVGTGTTGEECGDLNSSCNPEGVTLLKINKCDDDSLLAFENAGGIYPYSQLCEIHQGILYPMIIGLACAAACCGLQLVSMLNICARCFDCLTGILGQIGGICVGIPIIFFGIMPMMAENLGAGSIGEYASFSYSLGSMFYLGVVGLILFYAGNFLVCCCGCCCRKPV</sequence>
<evidence type="ECO:0000256" key="2">
    <source>
        <dbReference type="SAM" id="SignalP"/>
    </source>
</evidence>
<dbReference type="PhylomeDB" id="A0A0G4FQC6"/>